<sequence>MNSRTQRDVPLPVGSDLENLTVVPLADAILRVDSRGRIEAAPTLGCFGDLSDWQGQEMAAIVDRADRDIVDAVLSAGPNATPVRVVGMKLPSGRICPVSVSAVADPQADVVWLYLQDARPMADLQARLAVAQSSLKDELRADRSVATRYRALLWHLSEPVVLIDAFSGRILDLNAGAAGLLGGSVSFLVGAAFTQCFEGRRRSEFLDALMALGLADTRDTITSELRHNGQPIDLSASIARSGPETVIICTLQGEMADPSIDLTEALADGVVELSPELLIGRTNAAFMELVGATAPVQVNGRPFSQFLARGAIDLRALTDPDEHSVVTTQLLDLVGQRQPVEISSAPLPTGGHALVLRQTALIEVSRGTPEAQRGGGGVPDAAGRVGTESLRDIVASMTDVLEKQCIEEALSLTRNNRVAAAEMLGLSRQSLYVKLRRFGLLNTGES</sequence>
<dbReference type="Gene3D" id="1.10.10.60">
    <property type="entry name" value="Homeodomain-like"/>
    <property type="match status" value="1"/>
</dbReference>
<dbReference type="EMBL" id="FORA01000005">
    <property type="protein sequence ID" value="SFJ69784.1"/>
    <property type="molecule type" value="Genomic_DNA"/>
</dbReference>
<dbReference type="Proteomes" id="UP000199110">
    <property type="component" value="Unassembled WGS sequence"/>
</dbReference>
<dbReference type="GO" id="GO:0043565">
    <property type="term" value="F:sequence-specific DNA binding"/>
    <property type="evidence" value="ECO:0007669"/>
    <property type="project" value="InterPro"/>
</dbReference>
<proteinExistence type="predicted"/>
<dbReference type="SUPFAM" id="SSF55785">
    <property type="entry name" value="PYP-like sensor domain (PAS domain)"/>
    <property type="match status" value="1"/>
</dbReference>
<dbReference type="SMART" id="SM00091">
    <property type="entry name" value="PAS"/>
    <property type="match status" value="3"/>
</dbReference>
<evidence type="ECO:0000313" key="2">
    <source>
        <dbReference type="EMBL" id="SFJ69784.1"/>
    </source>
</evidence>
<protein>
    <submittedName>
        <fullName evidence="2">Transcriptional regulator PpsR</fullName>
    </submittedName>
</protein>
<dbReference type="InterPro" id="IPR009057">
    <property type="entry name" value="Homeodomain-like_sf"/>
</dbReference>
<evidence type="ECO:0000313" key="3">
    <source>
        <dbReference type="Proteomes" id="UP000199110"/>
    </source>
</evidence>
<dbReference type="Pfam" id="PF13426">
    <property type="entry name" value="PAS_9"/>
    <property type="match status" value="2"/>
</dbReference>
<dbReference type="Gene3D" id="3.30.450.20">
    <property type="entry name" value="PAS domain"/>
    <property type="match status" value="2"/>
</dbReference>
<evidence type="ECO:0000259" key="1">
    <source>
        <dbReference type="SMART" id="SM00091"/>
    </source>
</evidence>
<feature type="domain" description="PAS" evidence="1">
    <location>
        <begin position="16"/>
        <end position="79"/>
    </location>
</feature>
<feature type="domain" description="PAS" evidence="1">
    <location>
        <begin position="257"/>
        <end position="326"/>
    </location>
</feature>
<dbReference type="InterPro" id="IPR000014">
    <property type="entry name" value="PAS"/>
</dbReference>
<reference evidence="2 3" key="1">
    <citation type="submission" date="2016-10" db="EMBL/GenBank/DDBJ databases">
        <authorList>
            <person name="de Groot N.N."/>
        </authorList>
    </citation>
    <scope>NUCLEOTIDE SEQUENCE [LARGE SCALE GENOMIC DNA]</scope>
    <source>
        <strain evidence="2 3">DSM 19073</strain>
    </source>
</reference>
<dbReference type="InterPro" id="IPR002197">
    <property type="entry name" value="HTH_Fis"/>
</dbReference>
<dbReference type="RefSeq" id="WP_175484937.1">
    <property type="nucleotide sequence ID" value="NZ_FORA01000005.1"/>
</dbReference>
<dbReference type="Pfam" id="PF02954">
    <property type="entry name" value="HTH_8"/>
    <property type="match status" value="1"/>
</dbReference>
<gene>
    <name evidence="2" type="ORF">SAMN04488095_3427</name>
</gene>
<keyword evidence="3" id="KW-1185">Reference proteome</keyword>
<accession>A0A1I3TF22</accession>
<dbReference type="InterPro" id="IPR035965">
    <property type="entry name" value="PAS-like_dom_sf"/>
</dbReference>
<dbReference type="STRING" id="390807.SAMN04488095_3427"/>
<feature type="domain" description="PAS" evidence="1">
    <location>
        <begin position="147"/>
        <end position="214"/>
    </location>
</feature>
<name>A0A1I3TF22_9RHOB</name>
<dbReference type="AlphaFoldDB" id="A0A1I3TF22"/>
<dbReference type="SUPFAM" id="SSF46689">
    <property type="entry name" value="Homeodomain-like"/>
    <property type="match status" value="1"/>
</dbReference>
<organism evidence="2 3">
    <name type="scientific">Jannaschia pohangensis</name>
    <dbReference type="NCBI Taxonomy" id="390807"/>
    <lineage>
        <taxon>Bacteria</taxon>
        <taxon>Pseudomonadati</taxon>
        <taxon>Pseudomonadota</taxon>
        <taxon>Alphaproteobacteria</taxon>
        <taxon>Rhodobacterales</taxon>
        <taxon>Roseobacteraceae</taxon>
        <taxon>Jannaschia</taxon>
    </lineage>
</organism>
<dbReference type="CDD" id="cd00130">
    <property type="entry name" value="PAS"/>
    <property type="match status" value="1"/>
</dbReference>
<dbReference type="PRINTS" id="PR01590">
    <property type="entry name" value="HTHFIS"/>
</dbReference>